<dbReference type="PANTHER" id="PTHR42791">
    <property type="entry name" value="GNAT FAMILY ACETYLTRANSFERASE"/>
    <property type="match status" value="1"/>
</dbReference>
<dbReference type="OrthoDB" id="2744543at2759"/>
<dbReference type="AlphaFoldDB" id="A0A0D2DCV7"/>
<dbReference type="STRING" id="569365.A0A0D2DCV7"/>
<dbReference type="PROSITE" id="PS51186">
    <property type="entry name" value="GNAT"/>
    <property type="match status" value="1"/>
</dbReference>
<feature type="domain" description="N-acetyltransferase" evidence="1">
    <location>
        <begin position="151"/>
        <end position="245"/>
    </location>
</feature>
<evidence type="ECO:0000313" key="2">
    <source>
        <dbReference type="EMBL" id="KIW33504.1"/>
    </source>
</evidence>
<dbReference type="Proteomes" id="UP000054466">
    <property type="component" value="Unassembled WGS sequence"/>
</dbReference>
<reference evidence="2 3" key="1">
    <citation type="submission" date="2015-01" db="EMBL/GenBank/DDBJ databases">
        <title>The Genome Sequence of Cladophialophora immunda CBS83496.</title>
        <authorList>
            <consortium name="The Broad Institute Genomics Platform"/>
            <person name="Cuomo C."/>
            <person name="de Hoog S."/>
            <person name="Gorbushina A."/>
            <person name="Stielow B."/>
            <person name="Teixiera M."/>
            <person name="Abouelleil A."/>
            <person name="Chapman S.B."/>
            <person name="Priest M."/>
            <person name="Young S.K."/>
            <person name="Wortman J."/>
            <person name="Nusbaum C."/>
            <person name="Birren B."/>
        </authorList>
    </citation>
    <scope>NUCLEOTIDE SEQUENCE [LARGE SCALE GENOMIC DNA]</scope>
    <source>
        <strain evidence="2 3">CBS 83496</strain>
    </source>
</reference>
<dbReference type="InterPro" id="IPR016181">
    <property type="entry name" value="Acyl_CoA_acyltransferase"/>
</dbReference>
<dbReference type="EMBL" id="KN847040">
    <property type="protein sequence ID" value="KIW33504.1"/>
    <property type="molecule type" value="Genomic_DNA"/>
</dbReference>
<dbReference type="GO" id="GO:0016747">
    <property type="term" value="F:acyltransferase activity, transferring groups other than amino-acyl groups"/>
    <property type="evidence" value="ECO:0007669"/>
    <property type="project" value="InterPro"/>
</dbReference>
<organism evidence="2 3">
    <name type="scientific">Cladophialophora immunda</name>
    <dbReference type="NCBI Taxonomy" id="569365"/>
    <lineage>
        <taxon>Eukaryota</taxon>
        <taxon>Fungi</taxon>
        <taxon>Dikarya</taxon>
        <taxon>Ascomycota</taxon>
        <taxon>Pezizomycotina</taxon>
        <taxon>Eurotiomycetes</taxon>
        <taxon>Chaetothyriomycetidae</taxon>
        <taxon>Chaetothyriales</taxon>
        <taxon>Herpotrichiellaceae</taxon>
        <taxon>Cladophialophora</taxon>
    </lineage>
</organism>
<sequence length="268" mass="30846">MPIRLAKYSDLDAISKILAASFYDEELNDCIFPYRKQFPDDYVFVWKQKVLKNWWDYNKIWLVSYEKDPSQKSGEIITGAAEWGREGKGSDRLWGLVRWWDPRRLISPFIGLFYTFHRLLIPNRSVAVPSLSDPNPLNKWNFALRIEPFSARFFTQPPSRVNHWELSTLAVHPTYQGRGIGQKMVAWGLERARKDGLPAVVIGAKGTEAFYQRCGFRHLVGNVSTVEIEDDDECKKVVRLDKTNPLKLRGITGGSVLWTHLGDEGESQ</sequence>
<dbReference type="PANTHER" id="PTHR42791:SF16">
    <property type="entry name" value="N-ACETYLTRANSFERASE DOMAIN-CONTAINING PROTEIN"/>
    <property type="match status" value="1"/>
</dbReference>
<proteinExistence type="predicted"/>
<dbReference type="CDD" id="cd04301">
    <property type="entry name" value="NAT_SF"/>
    <property type="match status" value="1"/>
</dbReference>
<gene>
    <name evidence="2" type="ORF">PV07_00350</name>
</gene>
<dbReference type="SUPFAM" id="SSF55729">
    <property type="entry name" value="Acyl-CoA N-acyltransferases (Nat)"/>
    <property type="match status" value="1"/>
</dbReference>
<dbReference type="HOGENOM" id="CLU_060131_3_1_1"/>
<dbReference type="InterPro" id="IPR052523">
    <property type="entry name" value="Trichothecene_AcTrans"/>
</dbReference>
<accession>A0A0D2DCV7</accession>
<dbReference type="GeneID" id="27339544"/>
<evidence type="ECO:0000313" key="3">
    <source>
        <dbReference type="Proteomes" id="UP000054466"/>
    </source>
</evidence>
<dbReference type="Gene3D" id="3.40.630.30">
    <property type="match status" value="1"/>
</dbReference>
<dbReference type="VEuPathDB" id="FungiDB:PV07_00350"/>
<dbReference type="Pfam" id="PF00583">
    <property type="entry name" value="Acetyltransf_1"/>
    <property type="match status" value="1"/>
</dbReference>
<evidence type="ECO:0000259" key="1">
    <source>
        <dbReference type="PROSITE" id="PS51186"/>
    </source>
</evidence>
<dbReference type="InterPro" id="IPR000182">
    <property type="entry name" value="GNAT_dom"/>
</dbReference>
<protein>
    <recommendedName>
        <fullName evidence="1">N-acetyltransferase domain-containing protein</fullName>
    </recommendedName>
</protein>
<name>A0A0D2DCV7_9EURO</name>
<dbReference type="RefSeq" id="XP_016253720.1">
    <property type="nucleotide sequence ID" value="XM_016386792.1"/>
</dbReference>
<keyword evidence="3" id="KW-1185">Reference proteome</keyword>